<evidence type="ECO:0000259" key="1">
    <source>
        <dbReference type="Pfam" id="PF13456"/>
    </source>
</evidence>
<feature type="domain" description="Reverse transcriptase zinc-binding" evidence="2">
    <location>
        <begin position="22"/>
        <end position="97"/>
    </location>
</feature>
<dbReference type="Proteomes" id="UP001472677">
    <property type="component" value="Unassembled WGS sequence"/>
</dbReference>
<gene>
    <name evidence="3" type="ORF">V6N12_050281</name>
</gene>
<proteinExistence type="predicted"/>
<evidence type="ECO:0008006" key="5">
    <source>
        <dbReference type="Google" id="ProtNLM"/>
    </source>
</evidence>
<dbReference type="InterPro" id="IPR002156">
    <property type="entry name" value="RNaseH_domain"/>
</dbReference>
<evidence type="ECO:0000313" key="3">
    <source>
        <dbReference type="EMBL" id="KAK8600427.1"/>
    </source>
</evidence>
<dbReference type="EMBL" id="JBBPBM010000001">
    <property type="protein sequence ID" value="KAK8600427.1"/>
    <property type="molecule type" value="Genomic_DNA"/>
</dbReference>
<dbReference type="InterPro" id="IPR026960">
    <property type="entry name" value="RVT-Znf"/>
</dbReference>
<name>A0ABR2GBX8_9ROSI</name>
<keyword evidence="4" id="KW-1185">Reference proteome</keyword>
<organism evidence="3 4">
    <name type="scientific">Hibiscus sabdariffa</name>
    <name type="common">roselle</name>
    <dbReference type="NCBI Taxonomy" id="183260"/>
    <lineage>
        <taxon>Eukaryota</taxon>
        <taxon>Viridiplantae</taxon>
        <taxon>Streptophyta</taxon>
        <taxon>Embryophyta</taxon>
        <taxon>Tracheophyta</taxon>
        <taxon>Spermatophyta</taxon>
        <taxon>Magnoliopsida</taxon>
        <taxon>eudicotyledons</taxon>
        <taxon>Gunneridae</taxon>
        <taxon>Pentapetalae</taxon>
        <taxon>rosids</taxon>
        <taxon>malvids</taxon>
        <taxon>Malvales</taxon>
        <taxon>Malvaceae</taxon>
        <taxon>Malvoideae</taxon>
        <taxon>Hibiscus</taxon>
    </lineage>
</organism>
<sequence>MPPRPGSGTDIPGWRWEDNRRFTTRSAYIALDESLETNGGSHWRQIWRMPVPQRLQVFVWLVFHRRLLTNEERARRHLTTLNRCDICRTESESIEHVRRLETDSLEVTEVIRCVDPNSANSLLLHDILVLLSWEWRVQIRHISRCGNSVANKLVRMSRGKPIGEILFDNPPLEVTLDLENDMRSCRLG</sequence>
<evidence type="ECO:0000259" key="2">
    <source>
        <dbReference type="Pfam" id="PF13966"/>
    </source>
</evidence>
<protein>
    <recommendedName>
        <fullName evidence="5">Reverse transcriptase zinc-binding domain-containing protein</fullName>
    </recommendedName>
</protein>
<comment type="caution">
    <text evidence="3">The sequence shown here is derived from an EMBL/GenBank/DDBJ whole genome shotgun (WGS) entry which is preliminary data.</text>
</comment>
<feature type="domain" description="RNase H type-1" evidence="1">
    <location>
        <begin position="100"/>
        <end position="156"/>
    </location>
</feature>
<reference evidence="3 4" key="1">
    <citation type="journal article" date="2024" name="G3 (Bethesda)">
        <title>Genome assembly of Hibiscus sabdariffa L. provides insights into metabolisms of medicinal natural products.</title>
        <authorList>
            <person name="Kim T."/>
        </authorList>
    </citation>
    <scope>NUCLEOTIDE SEQUENCE [LARGE SCALE GENOMIC DNA]</scope>
    <source>
        <strain evidence="3">TK-2024</strain>
        <tissue evidence="3">Old leaves</tissue>
    </source>
</reference>
<accession>A0ABR2GBX8</accession>
<dbReference type="Pfam" id="PF13966">
    <property type="entry name" value="zf-RVT"/>
    <property type="match status" value="1"/>
</dbReference>
<evidence type="ECO:0000313" key="4">
    <source>
        <dbReference type="Proteomes" id="UP001472677"/>
    </source>
</evidence>
<dbReference type="Pfam" id="PF13456">
    <property type="entry name" value="RVT_3"/>
    <property type="match status" value="1"/>
</dbReference>